<dbReference type="eggNOG" id="ENOG502THAS">
    <property type="taxonomic scope" value="Eukaryota"/>
</dbReference>
<proteinExistence type="predicted"/>
<dbReference type="AlphaFoldDB" id="M2Y111"/>
<dbReference type="Proteomes" id="UP000016933">
    <property type="component" value="Unassembled WGS sequence"/>
</dbReference>
<reference evidence="2" key="1">
    <citation type="journal article" date="2012" name="PLoS Genet.">
        <title>The genomes of the fungal plant pathogens Cladosporium fulvum and Dothistroma septosporum reveal adaptation to different hosts and lifestyles but also signatures of common ancestry.</title>
        <authorList>
            <person name="de Wit P.J.G.M."/>
            <person name="van der Burgt A."/>
            <person name="Oekmen B."/>
            <person name="Stergiopoulos I."/>
            <person name="Abd-Elsalam K.A."/>
            <person name="Aerts A.L."/>
            <person name="Bahkali A.H."/>
            <person name="Beenen H.G."/>
            <person name="Chettri P."/>
            <person name="Cox M.P."/>
            <person name="Datema E."/>
            <person name="de Vries R.P."/>
            <person name="Dhillon B."/>
            <person name="Ganley A.R."/>
            <person name="Griffiths S.A."/>
            <person name="Guo Y."/>
            <person name="Hamelin R.C."/>
            <person name="Henrissat B."/>
            <person name="Kabir M.S."/>
            <person name="Jashni M.K."/>
            <person name="Kema G."/>
            <person name="Klaubauf S."/>
            <person name="Lapidus A."/>
            <person name="Levasseur A."/>
            <person name="Lindquist E."/>
            <person name="Mehrabi R."/>
            <person name="Ohm R.A."/>
            <person name="Owen T.J."/>
            <person name="Salamov A."/>
            <person name="Schwelm A."/>
            <person name="Schijlen E."/>
            <person name="Sun H."/>
            <person name="van den Burg H.A."/>
            <person name="van Ham R.C.H.J."/>
            <person name="Zhang S."/>
            <person name="Goodwin S.B."/>
            <person name="Grigoriev I.V."/>
            <person name="Collemare J."/>
            <person name="Bradshaw R.E."/>
        </authorList>
    </citation>
    <scope>NUCLEOTIDE SEQUENCE [LARGE SCALE GENOMIC DNA]</scope>
    <source>
        <strain evidence="2">NZE10 / CBS 128990</strain>
    </source>
</reference>
<evidence type="ECO:0000313" key="1">
    <source>
        <dbReference type="EMBL" id="EME38994.1"/>
    </source>
</evidence>
<dbReference type="EMBL" id="KB446546">
    <property type="protein sequence ID" value="EME38994.1"/>
    <property type="molecule type" value="Genomic_DNA"/>
</dbReference>
<protein>
    <submittedName>
        <fullName evidence="1">Uncharacterized protein</fullName>
    </submittedName>
</protein>
<reference evidence="1 2" key="2">
    <citation type="journal article" date="2012" name="PLoS Pathog.">
        <title>Diverse lifestyles and strategies of plant pathogenesis encoded in the genomes of eighteen Dothideomycetes fungi.</title>
        <authorList>
            <person name="Ohm R.A."/>
            <person name="Feau N."/>
            <person name="Henrissat B."/>
            <person name="Schoch C.L."/>
            <person name="Horwitz B.A."/>
            <person name="Barry K.W."/>
            <person name="Condon B.J."/>
            <person name="Copeland A.C."/>
            <person name="Dhillon B."/>
            <person name="Glaser F."/>
            <person name="Hesse C.N."/>
            <person name="Kosti I."/>
            <person name="LaButti K."/>
            <person name="Lindquist E.A."/>
            <person name="Lucas S."/>
            <person name="Salamov A.A."/>
            <person name="Bradshaw R.E."/>
            <person name="Ciuffetti L."/>
            <person name="Hamelin R.C."/>
            <person name="Kema G.H.J."/>
            <person name="Lawrence C."/>
            <person name="Scott J.A."/>
            <person name="Spatafora J.W."/>
            <person name="Turgeon B.G."/>
            <person name="de Wit P.J.G.M."/>
            <person name="Zhong S."/>
            <person name="Goodwin S.B."/>
            <person name="Grigoriev I.V."/>
        </authorList>
    </citation>
    <scope>NUCLEOTIDE SEQUENCE [LARGE SCALE GENOMIC DNA]</scope>
    <source>
        <strain evidence="2">NZE10 / CBS 128990</strain>
    </source>
</reference>
<dbReference type="OMA" id="AQHEMSK"/>
<evidence type="ECO:0000313" key="2">
    <source>
        <dbReference type="Proteomes" id="UP000016933"/>
    </source>
</evidence>
<accession>M2Y111</accession>
<keyword evidence="2" id="KW-1185">Reference proteome</keyword>
<organism evidence="1 2">
    <name type="scientific">Dothistroma septosporum (strain NZE10 / CBS 128990)</name>
    <name type="common">Red band needle blight fungus</name>
    <name type="synonym">Mycosphaerella pini</name>
    <dbReference type="NCBI Taxonomy" id="675120"/>
    <lineage>
        <taxon>Eukaryota</taxon>
        <taxon>Fungi</taxon>
        <taxon>Dikarya</taxon>
        <taxon>Ascomycota</taxon>
        <taxon>Pezizomycotina</taxon>
        <taxon>Dothideomycetes</taxon>
        <taxon>Dothideomycetidae</taxon>
        <taxon>Mycosphaerellales</taxon>
        <taxon>Mycosphaerellaceae</taxon>
        <taxon>Dothistroma</taxon>
    </lineage>
</organism>
<sequence>MTKIGPRARKLAAAVGPSTAEDYTIINDLLETVERNPGSVDARWVLAEQYDAFGWVDAAGDIVEEILTLRPDDLVAKAWLEKHDRPLATAKSAAYTMTQPVEDNLDLTAPELLPGDLRELEDDYKSLLLDAQRLLLEVQAFQDMCGPEVNIVGQAADLKAVAEGRMTSAVRARPSPAVRTIALSIKEDAGPRRVDLACNDLEANARWVRSQAPGTNADRIRDAVRKRAEALKAALPGELCHAIDDAWMHTEHEILGRTYQNGRQTMLGDLITAIPRASFYVTEDGYAWDMAELASAIKANGGVMRNPLSKQMFSADDVRAFIRHPLGKGLAALRLKQKELTSGVRRTTVVKVAEMAAVLLDDQTADAAASREAVEDFLVYTATLPQTEQDALKDLRVPAKDSHTGQAFDVTIGDAVEDAKANRQCFHKTGDLLKQAAKWLANQKAGAQMPGAWS</sequence>
<name>M2Y111_DOTSN</name>
<dbReference type="HOGENOM" id="CLU_044618_0_0_1"/>
<gene>
    <name evidence="1" type="ORF">DOTSEDRAFT_181064</name>
</gene>
<dbReference type="OrthoDB" id="5379086at2759"/>